<dbReference type="PANTHER" id="PTHR33383:SF1">
    <property type="entry name" value="MEMBRANE PROTEIN INSERTION EFFICIENCY FACTOR-RELATED"/>
    <property type="match status" value="1"/>
</dbReference>
<gene>
    <name evidence="3" type="ORF">GCM10009765_28910</name>
</gene>
<comment type="subcellular location">
    <subcellularLocation>
        <location evidence="1">Cell membrane</location>
        <topology evidence="1">Peripheral membrane protein</topology>
        <orientation evidence="1">Cytoplasmic side</orientation>
    </subcellularLocation>
</comment>
<keyword evidence="1" id="KW-0472">Membrane</keyword>
<evidence type="ECO:0000313" key="3">
    <source>
        <dbReference type="EMBL" id="GAA1677832.1"/>
    </source>
</evidence>
<sequence length="114" mass="12842">MNAPARPTDSRKCVHQRDPEISLGRDWLVRLLIIPVLAYRRWISPALPPRCRFYPTCSAYAVEALRVHGALRGLGLSAWRLARCHPFHPGGYDPVPDKASPEPRRMTTDSGATR</sequence>
<dbReference type="EMBL" id="BAAANY010000009">
    <property type="protein sequence ID" value="GAA1677832.1"/>
    <property type="molecule type" value="Genomic_DNA"/>
</dbReference>
<dbReference type="SMART" id="SM01234">
    <property type="entry name" value="Haemolytic"/>
    <property type="match status" value="1"/>
</dbReference>
<name>A0ABN2GW77_9ACTN</name>
<evidence type="ECO:0000256" key="2">
    <source>
        <dbReference type="SAM" id="MobiDB-lite"/>
    </source>
</evidence>
<feature type="region of interest" description="Disordered" evidence="2">
    <location>
        <begin position="91"/>
        <end position="114"/>
    </location>
</feature>
<organism evidence="3 4">
    <name type="scientific">Fodinicola feengrottensis</name>
    <dbReference type="NCBI Taxonomy" id="435914"/>
    <lineage>
        <taxon>Bacteria</taxon>
        <taxon>Bacillati</taxon>
        <taxon>Actinomycetota</taxon>
        <taxon>Actinomycetes</taxon>
        <taxon>Mycobacteriales</taxon>
        <taxon>Fodinicola</taxon>
    </lineage>
</organism>
<reference evidence="3 4" key="1">
    <citation type="journal article" date="2019" name="Int. J. Syst. Evol. Microbiol.">
        <title>The Global Catalogue of Microorganisms (GCM) 10K type strain sequencing project: providing services to taxonomists for standard genome sequencing and annotation.</title>
        <authorList>
            <consortium name="The Broad Institute Genomics Platform"/>
            <consortium name="The Broad Institute Genome Sequencing Center for Infectious Disease"/>
            <person name="Wu L."/>
            <person name="Ma J."/>
        </authorList>
    </citation>
    <scope>NUCLEOTIDE SEQUENCE [LARGE SCALE GENOMIC DNA]</scope>
    <source>
        <strain evidence="3 4">JCM 14718</strain>
    </source>
</reference>
<comment type="function">
    <text evidence="1">Could be involved in insertion of integral membrane proteins into the membrane.</text>
</comment>
<protein>
    <recommendedName>
        <fullName evidence="1">Putative membrane protein insertion efficiency factor</fullName>
    </recommendedName>
</protein>
<dbReference type="PANTHER" id="PTHR33383">
    <property type="entry name" value="MEMBRANE PROTEIN INSERTION EFFICIENCY FACTOR-RELATED"/>
    <property type="match status" value="1"/>
</dbReference>
<dbReference type="HAMAP" id="MF_00386">
    <property type="entry name" value="UPF0161_YidD"/>
    <property type="match status" value="1"/>
</dbReference>
<keyword evidence="4" id="KW-1185">Reference proteome</keyword>
<evidence type="ECO:0000256" key="1">
    <source>
        <dbReference type="HAMAP-Rule" id="MF_00386"/>
    </source>
</evidence>
<dbReference type="NCBIfam" id="TIGR00278">
    <property type="entry name" value="membrane protein insertion efficiency factor YidD"/>
    <property type="match status" value="1"/>
</dbReference>
<keyword evidence="1" id="KW-1003">Cell membrane</keyword>
<evidence type="ECO:0000313" key="4">
    <source>
        <dbReference type="Proteomes" id="UP001500618"/>
    </source>
</evidence>
<comment type="caution">
    <text evidence="3">The sequence shown here is derived from an EMBL/GenBank/DDBJ whole genome shotgun (WGS) entry which is preliminary data.</text>
</comment>
<dbReference type="InterPro" id="IPR002696">
    <property type="entry name" value="Membr_insert_effic_factor_YidD"/>
</dbReference>
<dbReference type="Pfam" id="PF01809">
    <property type="entry name" value="YidD"/>
    <property type="match status" value="1"/>
</dbReference>
<dbReference type="RefSeq" id="WP_279580136.1">
    <property type="nucleotide sequence ID" value="NZ_BAAANY010000009.1"/>
</dbReference>
<feature type="compositionally biased region" description="Basic and acidic residues" evidence="2">
    <location>
        <begin position="95"/>
        <end position="107"/>
    </location>
</feature>
<dbReference type="Proteomes" id="UP001500618">
    <property type="component" value="Unassembled WGS sequence"/>
</dbReference>
<comment type="similarity">
    <text evidence="1">Belongs to the UPF0161 family.</text>
</comment>
<accession>A0ABN2GW77</accession>
<proteinExistence type="inferred from homology"/>